<proteinExistence type="predicted"/>
<evidence type="ECO:0000313" key="3">
    <source>
        <dbReference type="Proteomes" id="UP000808349"/>
    </source>
</evidence>
<name>A0A9D7SCE8_9BACT</name>
<reference evidence="2 3" key="1">
    <citation type="submission" date="2020-10" db="EMBL/GenBank/DDBJ databases">
        <title>Connecting structure to function with the recovery of over 1000 high-quality activated sludge metagenome-assembled genomes encoding full-length rRNA genes using long-read sequencing.</title>
        <authorList>
            <person name="Singleton C.M."/>
            <person name="Petriglieri F."/>
            <person name="Kristensen J.M."/>
            <person name="Kirkegaard R.H."/>
            <person name="Michaelsen T.Y."/>
            <person name="Andersen M.H."/>
            <person name="Karst S.M."/>
            <person name="Dueholm M.S."/>
            <person name="Nielsen P.H."/>
            <person name="Albertsen M."/>
        </authorList>
    </citation>
    <scope>NUCLEOTIDE SEQUENCE [LARGE SCALE GENOMIC DNA]</scope>
    <source>
        <strain evidence="2">Ribe_18-Q3-R11-54_BAT3C.373</strain>
    </source>
</reference>
<evidence type="ECO:0000259" key="1">
    <source>
        <dbReference type="Pfam" id="PF20594"/>
    </source>
</evidence>
<feature type="domain" description="DUF6794" evidence="1">
    <location>
        <begin position="45"/>
        <end position="125"/>
    </location>
</feature>
<dbReference type="InterPro" id="IPR046744">
    <property type="entry name" value="DUF6794"/>
</dbReference>
<sequence>MIRGIIVLLLIFNCKNLWSQATDTALLRKIYNERIQKTRIADVYIPMNTNDAMNELLRLSDSVAREKIKTTKEDTIASKLHFSLGRWMQINWGFDEGSRLSHYYRTKGVTYTDDMIDLLIRSFYRTIVKQPLEEEKLIQKYIDLRKQENIEKKKKAKVVQTITRTKKPHNE</sequence>
<evidence type="ECO:0000313" key="2">
    <source>
        <dbReference type="EMBL" id="MBK9719838.1"/>
    </source>
</evidence>
<dbReference type="AlphaFoldDB" id="A0A9D7SCE8"/>
<dbReference type="Pfam" id="PF20594">
    <property type="entry name" value="DUF6794"/>
    <property type="match status" value="1"/>
</dbReference>
<comment type="caution">
    <text evidence="2">The sequence shown here is derived from an EMBL/GenBank/DDBJ whole genome shotgun (WGS) entry which is preliminary data.</text>
</comment>
<dbReference type="EMBL" id="JADKFW010000021">
    <property type="protein sequence ID" value="MBK9719838.1"/>
    <property type="molecule type" value="Genomic_DNA"/>
</dbReference>
<accession>A0A9D7SCE8</accession>
<protein>
    <recommendedName>
        <fullName evidence="1">DUF6794 domain-containing protein</fullName>
    </recommendedName>
</protein>
<gene>
    <name evidence="2" type="ORF">IPO85_20440</name>
</gene>
<organism evidence="2 3">
    <name type="scientific">Candidatus Defluviibacterium haderslevense</name>
    <dbReference type="NCBI Taxonomy" id="2981993"/>
    <lineage>
        <taxon>Bacteria</taxon>
        <taxon>Pseudomonadati</taxon>
        <taxon>Bacteroidota</taxon>
        <taxon>Saprospiria</taxon>
        <taxon>Saprospirales</taxon>
        <taxon>Saprospiraceae</taxon>
        <taxon>Candidatus Defluviibacterium</taxon>
    </lineage>
</organism>
<dbReference type="Proteomes" id="UP000808349">
    <property type="component" value="Unassembled WGS sequence"/>
</dbReference>